<feature type="domain" description="Calx-beta" evidence="6">
    <location>
        <begin position="140"/>
        <end position="232"/>
    </location>
</feature>
<sequence>MPVITKSHDTVVVDLQGQAFIRRADGQLHPLKLGDKVMRGDLILTSQDGIVELADPRPEDLLAAEPPATGKPAASTPLDRVIEGLAQSDPSVVPAAGTPGDSGGDSGAPALRVDRVTETIDPASVRSTGVSGSTVASTEQAAQAQPEINVADVQVGEADGFITFTITLSTLATQNVTVSYQVLSDTALANADFTPVSGTLTIVAGTNTAVVRVPVTNDTVFEGNESLLINLSSPSNATIGQGSAVAVIVDNDSVPTVSLITPPTATEGSDLVFGVTLSNASAFNTTLPFSLGGGTAAGNDYGTPTFTNGVTYNPATGTVTVPPGVTSFSVVVPTTPDTTDEPNETLPLSIGGVSADGTIVDDDAAPTVASVSSPSATEGSALVYAVNLTNASSVATTHAFTLGGGSADAGDFGTPTFSNGVTYNPATGTVTVPAGVTSFSVTVPTTPDTTDEPNETLPLSVGGVSGTGTILDDDEAPRIGSVSAPSATEGGDLVFAVTLTNGSSVATSYPFALGGGTAAGNDYGTPTFTNGVTYNPATGTVTVPPGVTSFSVVVPTTPDTTDEPNETLPLSIGGVSADGTIVDDDAAPTVASVSSPSATEGSALVYAVNLTNASSVATTHAFTLGGGSADAGDFGTPTFSNGVTYNPATGTVTVPAGVTSFSVTVPTTPDTTDEPNETLPLSVGGVSGTGTILDDDDAPTVSAISSPTAAEGATLVYTVSLSGSSSVATTHAFSLGGGTASAGDFGTPTFTNGVTYNAATGTITVPPGVTSFAVNVPSTQDSADEANETVPLSIGGVNATGTIVDDDDAPALSVNDVTVNEAAGTVTFTVSLSSATGQTVTVNYGTANGTATAGSDYSARSGTLTFAPGTTTQTVTVALTDDNLAEGSETFRLVLTSPTNATIAQGTGTATVLDNDGAPTIASVSSPSATEGADLVFDVALSNPSTSATTFAFSLGGGTAVAADHGSPSFSNGVTYNAATGTITVPAGVTSFSVTVGTTQDSTSEPTETLPLSVGGVSGTGSILDDDGASSIASVSSPSATEGNDLVFDVVLTNPSATDTTHSFNLGGGSAAAGDFGTPSFTNGVTYNAATGTITVPAGVTSFSVTVPTTADTRTESTETVPLSVGTVTGTGSIVDNDAPPTGTDATVTLAEDGSHAFSAASFGFTATDGDTLAAVRIDTLPGAGSLTLNGNPVTAGQVIAAADLANLVFTPAANANGNGYAAFTFSVQDSSGDWDAAPNTLTLDVTPVNDDPVANADTASTPINTAVNNIAVLANDTDVDGNPLSVTGA</sequence>
<comment type="caution">
    <text evidence="7">The sequence shown here is derived from an EMBL/GenBank/DDBJ whole genome shotgun (WGS) entry which is preliminary data.</text>
</comment>
<dbReference type="InterPro" id="IPR040853">
    <property type="entry name" value="RapA2_cadherin-like"/>
</dbReference>
<dbReference type="GO" id="GO:0007154">
    <property type="term" value="P:cell communication"/>
    <property type="evidence" value="ECO:0007669"/>
    <property type="project" value="InterPro"/>
</dbReference>
<evidence type="ECO:0000313" key="8">
    <source>
        <dbReference type="Proteomes" id="UP000288587"/>
    </source>
</evidence>
<reference evidence="7 8" key="1">
    <citation type="submission" date="2019-01" db="EMBL/GenBank/DDBJ databases">
        <authorList>
            <person name="Chen W.-M."/>
        </authorList>
    </citation>
    <scope>NUCLEOTIDE SEQUENCE [LARGE SCALE GENOMIC DNA]</scope>
    <source>
        <strain evidence="7 8">CCP-18</strain>
    </source>
</reference>
<keyword evidence="4" id="KW-0406">Ion transport</keyword>
<dbReference type="InterPro" id="IPR003644">
    <property type="entry name" value="Calx_beta"/>
</dbReference>
<evidence type="ECO:0000259" key="6">
    <source>
        <dbReference type="SMART" id="SM00237"/>
    </source>
</evidence>
<evidence type="ECO:0000256" key="1">
    <source>
        <dbReference type="ARBA" id="ARBA00022729"/>
    </source>
</evidence>
<keyword evidence="3" id="KW-0106">Calcium</keyword>
<dbReference type="SMART" id="SM00237">
    <property type="entry name" value="Calx_beta"/>
    <property type="match status" value="2"/>
</dbReference>
<feature type="region of interest" description="Disordered" evidence="5">
    <location>
        <begin position="444"/>
        <end position="477"/>
    </location>
</feature>
<proteinExistence type="predicted"/>
<keyword evidence="1" id="KW-0732">Signal</keyword>
<feature type="domain" description="Calx-beta" evidence="6">
    <location>
        <begin position="799"/>
        <end position="896"/>
    </location>
</feature>
<feature type="non-terminal residue" evidence="7">
    <location>
        <position position="1290"/>
    </location>
</feature>
<dbReference type="GO" id="GO:0030001">
    <property type="term" value="P:metal ion transport"/>
    <property type="evidence" value="ECO:0007669"/>
    <property type="project" value="TreeGrafter"/>
</dbReference>
<dbReference type="RefSeq" id="WP_205702492.1">
    <property type="nucleotide sequence ID" value="NZ_SACM01000005.1"/>
</dbReference>
<evidence type="ECO:0000256" key="4">
    <source>
        <dbReference type="ARBA" id="ARBA00023065"/>
    </source>
</evidence>
<keyword evidence="4" id="KW-0813">Transport</keyword>
<evidence type="ECO:0000256" key="5">
    <source>
        <dbReference type="SAM" id="MobiDB-lite"/>
    </source>
</evidence>
<dbReference type="Pfam" id="PF17803">
    <property type="entry name" value="Cadherin_4"/>
    <property type="match status" value="1"/>
</dbReference>
<organism evidence="7 8">
    <name type="scientific">Inhella crocodyli</name>
    <dbReference type="NCBI Taxonomy" id="2499851"/>
    <lineage>
        <taxon>Bacteria</taxon>
        <taxon>Pseudomonadati</taxon>
        <taxon>Pseudomonadota</taxon>
        <taxon>Betaproteobacteria</taxon>
        <taxon>Burkholderiales</taxon>
        <taxon>Sphaerotilaceae</taxon>
        <taxon>Inhella</taxon>
    </lineage>
</organism>
<evidence type="ECO:0000256" key="3">
    <source>
        <dbReference type="ARBA" id="ARBA00022837"/>
    </source>
</evidence>
<gene>
    <name evidence="7" type="ORF">EOD73_16455</name>
</gene>
<dbReference type="Proteomes" id="UP000288587">
    <property type="component" value="Unassembled WGS sequence"/>
</dbReference>
<dbReference type="InterPro" id="IPR051171">
    <property type="entry name" value="CaCA"/>
</dbReference>
<accession>A0A437LCL7</accession>
<dbReference type="InterPro" id="IPR038081">
    <property type="entry name" value="CalX-like_sf"/>
</dbReference>
<dbReference type="SUPFAM" id="SSF141072">
    <property type="entry name" value="CalX-like"/>
    <property type="match status" value="9"/>
</dbReference>
<keyword evidence="8" id="KW-1185">Reference proteome</keyword>
<evidence type="ECO:0000313" key="7">
    <source>
        <dbReference type="EMBL" id="RVT83144.1"/>
    </source>
</evidence>
<name>A0A437LCL7_9BURK</name>
<evidence type="ECO:0000256" key="2">
    <source>
        <dbReference type="ARBA" id="ARBA00022737"/>
    </source>
</evidence>
<dbReference type="PANTHER" id="PTHR11878">
    <property type="entry name" value="SODIUM/CALCIUM EXCHANGER"/>
    <property type="match status" value="1"/>
</dbReference>
<protein>
    <recommendedName>
        <fullName evidence="6">Calx-beta domain-containing protein</fullName>
    </recommendedName>
</protein>
<dbReference type="Pfam" id="PF17963">
    <property type="entry name" value="Big_9"/>
    <property type="match status" value="1"/>
</dbReference>
<dbReference type="Pfam" id="PF03160">
    <property type="entry name" value="Calx-beta"/>
    <property type="match status" value="8"/>
</dbReference>
<dbReference type="EMBL" id="SACM01000005">
    <property type="protein sequence ID" value="RVT83144.1"/>
    <property type="molecule type" value="Genomic_DNA"/>
</dbReference>
<keyword evidence="2" id="KW-0677">Repeat</keyword>
<feature type="region of interest" description="Disordered" evidence="5">
    <location>
        <begin position="90"/>
        <end position="110"/>
    </location>
</feature>
<dbReference type="Gene3D" id="2.60.40.2030">
    <property type="match status" value="9"/>
</dbReference>
<dbReference type="PANTHER" id="PTHR11878:SF65">
    <property type="entry name" value="NA_CA-EXCHANGE PROTEIN, ISOFORM G"/>
    <property type="match status" value="1"/>
</dbReference>
<dbReference type="GO" id="GO:0016020">
    <property type="term" value="C:membrane"/>
    <property type="evidence" value="ECO:0007669"/>
    <property type="project" value="InterPro"/>
</dbReference>